<accession>A0A9W4GZR3</accession>
<dbReference type="EMBL" id="CAJVAX010000012">
    <property type="protein sequence ID" value="CAG7630763.1"/>
    <property type="molecule type" value="Genomic_DNA"/>
</dbReference>
<proteinExistence type="predicted"/>
<sequence>MDLRRHRSAWLASATAAALAAGGLGLTLTTTAAHAAPAAAVSPFAVSGGVSVRNENSPDNFVTGSLGPNSVVSGMWVQREKVGLWLTGNNDNLVVQNSRIVGTTADGLNLDGSAHNVTVKNNFLRNNSFTGNTGWPAAQLSEVEAYTS</sequence>
<protein>
    <recommendedName>
        <fullName evidence="4">Right handed beta helix domain-containing protein</fullName>
    </recommendedName>
</protein>
<dbReference type="InterPro" id="IPR011050">
    <property type="entry name" value="Pectin_lyase_fold/virulence"/>
</dbReference>
<dbReference type="InterPro" id="IPR012334">
    <property type="entry name" value="Pectin_lyas_fold"/>
</dbReference>
<keyword evidence="3" id="KW-1185">Reference proteome</keyword>
<keyword evidence="1" id="KW-0732">Signal</keyword>
<dbReference type="Proteomes" id="UP001153328">
    <property type="component" value="Unassembled WGS sequence"/>
</dbReference>
<evidence type="ECO:0008006" key="4">
    <source>
        <dbReference type="Google" id="ProtNLM"/>
    </source>
</evidence>
<name>A0A9W4GZR3_9ACTN</name>
<comment type="caution">
    <text evidence="2">The sequence shown here is derived from an EMBL/GenBank/DDBJ whole genome shotgun (WGS) entry which is preliminary data.</text>
</comment>
<evidence type="ECO:0000313" key="2">
    <source>
        <dbReference type="EMBL" id="CAG7630763.1"/>
    </source>
</evidence>
<feature type="signal peptide" evidence="1">
    <location>
        <begin position="1"/>
        <end position="35"/>
    </location>
</feature>
<reference evidence="2" key="1">
    <citation type="submission" date="2021-06" db="EMBL/GenBank/DDBJ databases">
        <authorList>
            <person name="Arsene-Ploetze F."/>
        </authorList>
    </citation>
    <scope>NUCLEOTIDE SEQUENCE</scope>
    <source>
        <strain evidence="2">SBRY1</strain>
    </source>
</reference>
<dbReference type="SUPFAM" id="SSF51126">
    <property type="entry name" value="Pectin lyase-like"/>
    <property type="match status" value="1"/>
</dbReference>
<dbReference type="Gene3D" id="2.160.20.10">
    <property type="entry name" value="Single-stranded right-handed beta-helix, Pectin lyase-like"/>
    <property type="match status" value="1"/>
</dbReference>
<organism evidence="2 3">
    <name type="scientific">Actinacidiphila bryophytorum</name>
    <dbReference type="NCBI Taxonomy" id="1436133"/>
    <lineage>
        <taxon>Bacteria</taxon>
        <taxon>Bacillati</taxon>
        <taxon>Actinomycetota</taxon>
        <taxon>Actinomycetes</taxon>
        <taxon>Kitasatosporales</taxon>
        <taxon>Streptomycetaceae</taxon>
        <taxon>Actinacidiphila</taxon>
    </lineage>
</organism>
<evidence type="ECO:0000313" key="3">
    <source>
        <dbReference type="Proteomes" id="UP001153328"/>
    </source>
</evidence>
<dbReference type="AlphaFoldDB" id="A0A9W4GZR3"/>
<gene>
    <name evidence="2" type="ORF">SBRY_20702</name>
</gene>
<feature type="chain" id="PRO_5040880372" description="Right handed beta helix domain-containing protein" evidence="1">
    <location>
        <begin position="36"/>
        <end position="148"/>
    </location>
</feature>
<evidence type="ECO:0000256" key="1">
    <source>
        <dbReference type="SAM" id="SignalP"/>
    </source>
</evidence>